<dbReference type="EMBL" id="QQNH01000009">
    <property type="protein sequence ID" value="RDE09039.1"/>
    <property type="molecule type" value="Genomic_DNA"/>
</dbReference>
<name>A0A369W4U4_9HYPH</name>
<reference evidence="2" key="1">
    <citation type="submission" date="2018-07" db="EMBL/GenBank/DDBJ databases">
        <authorList>
            <person name="Liu B.-T."/>
            <person name="Du Z."/>
        </authorList>
    </citation>
    <scope>NUCLEOTIDE SEQUENCE [LARGE SCALE GENOMIC DNA]</scope>
    <source>
        <strain evidence="2">XYN52</strain>
    </source>
</reference>
<evidence type="ECO:0000313" key="1">
    <source>
        <dbReference type="EMBL" id="RDE09039.1"/>
    </source>
</evidence>
<comment type="caution">
    <text evidence="1">The sequence shown here is derived from an EMBL/GenBank/DDBJ whole genome shotgun (WGS) entry which is preliminary data.</text>
</comment>
<sequence length="166" mass="17788">MAMTLWDFALDVYRRPGVSQACLGLQDSAGVDVNVTLYILWRIAVRADQVGPADVEEADAAIAEWRARIVEPLRALRRGLKTGPSPAPNAETATLRGRIQAAEIDAEHIELDTLESLAPPASSGSLPQDEMKSEARKGLELVVRFYAGGALPDTVIGPIATLTEAL</sequence>
<keyword evidence="2" id="KW-1185">Reference proteome</keyword>
<dbReference type="Proteomes" id="UP000253759">
    <property type="component" value="Unassembled WGS sequence"/>
</dbReference>
<accession>A0A369W4U4</accession>
<dbReference type="AlphaFoldDB" id="A0A369W4U4"/>
<dbReference type="InterPro" id="IPR012659">
    <property type="entry name" value="CHP02444"/>
</dbReference>
<evidence type="ECO:0000313" key="2">
    <source>
        <dbReference type="Proteomes" id="UP000253759"/>
    </source>
</evidence>
<protein>
    <submittedName>
        <fullName evidence="1">TIGR02444 family protein</fullName>
    </submittedName>
</protein>
<dbReference type="NCBIfam" id="TIGR02444">
    <property type="entry name" value="TIGR02444 family protein"/>
    <property type="match status" value="1"/>
</dbReference>
<dbReference type="Pfam" id="PF09523">
    <property type="entry name" value="DUF2390"/>
    <property type="match status" value="1"/>
</dbReference>
<organism evidence="1 2">
    <name type="scientific">Pelagibacterium lacus</name>
    <dbReference type="NCBI Taxonomy" id="2282655"/>
    <lineage>
        <taxon>Bacteria</taxon>
        <taxon>Pseudomonadati</taxon>
        <taxon>Pseudomonadota</taxon>
        <taxon>Alphaproteobacteria</taxon>
        <taxon>Hyphomicrobiales</taxon>
        <taxon>Devosiaceae</taxon>
        <taxon>Pelagibacterium</taxon>
    </lineage>
</organism>
<gene>
    <name evidence="1" type="ORF">DVH29_08780</name>
</gene>
<proteinExistence type="predicted"/>